<evidence type="ECO:0000259" key="2">
    <source>
        <dbReference type="Pfam" id="PF19657"/>
    </source>
</evidence>
<gene>
    <name evidence="3" type="ORF">Msub_10739</name>
</gene>
<dbReference type="Pfam" id="PF19657">
    <property type="entry name" value="DUF6160"/>
    <property type="match status" value="1"/>
</dbReference>
<dbReference type="EMBL" id="LFBU01000001">
    <property type="protein sequence ID" value="KMQ74554.1"/>
    <property type="molecule type" value="Genomic_DNA"/>
</dbReference>
<comment type="caution">
    <text evidence="3">The sequence shown here is derived from an EMBL/GenBank/DDBJ whole genome shotgun (WGS) entry which is preliminary data.</text>
</comment>
<evidence type="ECO:0000313" key="3">
    <source>
        <dbReference type="EMBL" id="KMQ74554.1"/>
    </source>
</evidence>
<dbReference type="RefSeq" id="WP_048494744.1">
    <property type="nucleotide sequence ID" value="NZ_LFBU01000001.1"/>
</dbReference>
<dbReference type="AlphaFoldDB" id="A0A0J7J996"/>
<organism evidence="3 4">
    <name type="scientific">Marinobacter subterrani</name>
    <dbReference type="NCBI Taxonomy" id="1658765"/>
    <lineage>
        <taxon>Bacteria</taxon>
        <taxon>Pseudomonadati</taxon>
        <taxon>Pseudomonadota</taxon>
        <taxon>Gammaproteobacteria</taxon>
        <taxon>Pseudomonadales</taxon>
        <taxon>Marinobacteraceae</taxon>
        <taxon>Marinobacter</taxon>
    </lineage>
</organism>
<dbReference type="InterPro" id="IPR046158">
    <property type="entry name" value="DUF6160"/>
</dbReference>
<reference evidence="3 4" key="1">
    <citation type="submission" date="2015-06" db="EMBL/GenBank/DDBJ databases">
        <title>Marinobacter subterrani, a genetically tractable neutrophilic iron-oxidizing strain isolated from the Soudan Iron Mine.</title>
        <authorList>
            <person name="Bonis B.M."/>
            <person name="Gralnick J.A."/>
        </authorList>
    </citation>
    <scope>NUCLEOTIDE SEQUENCE [LARGE SCALE GENOMIC DNA]</scope>
    <source>
        <strain evidence="3 4">JG233</strain>
    </source>
</reference>
<keyword evidence="1" id="KW-0732">Signal</keyword>
<evidence type="ECO:0000256" key="1">
    <source>
        <dbReference type="SAM" id="SignalP"/>
    </source>
</evidence>
<sequence>MKGLKKIALVTAIAAAPFAANAELKAMNDSAMGNVTGQAGVTIELETKVSIGQFKYTDEGSFAVNDIVLGGAGVTADGETTDATTGEVTNGLLDQIQIKIDVADDGDAIIHVGSLQTDATTGAPVPIDWGMTAGSMELLAGSNGTDSTTLISNLAMHGDLAALDLKVDTATDHLNMAVAFDIDDMDFDVDFLGVGIRDMVVTGAGDNFDYDGDGLTVGSGTEANEGGYDLATPAGQLAYGKLSKYANVNLDVYKGAGLGDSTATDVLRIDVNNVYMDMSIGAIEIGGTSIGSVAMDNVAVTNTKLAIYGH</sequence>
<keyword evidence="4" id="KW-1185">Reference proteome</keyword>
<feature type="signal peptide" evidence="1">
    <location>
        <begin position="1"/>
        <end position="22"/>
    </location>
</feature>
<feature type="chain" id="PRO_5005289298" description="DUF6160 domain-containing protein" evidence="1">
    <location>
        <begin position="23"/>
        <end position="310"/>
    </location>
</feature>
<dbReference type="PATRIC" id="fig|1658765.3.peg.732"/>
<protein>
    <recommendedName>
        <fullName evidence="2">DUF6160 domain-containing protein</fullName>
    </recommendedName>
</protein>
<proteinExistence type="predicted"/>
<accession>A0A0J7J996</accession>
<feature type="domain" description="DUF6160" evidence="2">
    <location>
        <begin position="1"/>
        <end position="103"/>
    </location>
</feature>
<evidence type="ECO:0000313" key="4">
    <source>
        <dbReference type="Proteomes" id="UP000036102"/>
    </source>
</evidence>
<dbReference type="OrthoDB" id="6180023at2"/>
<name>A0A0J7J996_9GAMM</name>
<dbReference type="Proteomes" id="UP000036102">
    <property type="component" value="Unassembled WGS sequence"/>
</dbReference>